<feature type="region of interest" description="Disordered" evidence="1">
    <location>
        <begin position="252"/>
        <end position="276"/>
    </location>
</feature>
<evidence type="ECO:0000313" key="4">
    <source>
        <dbReference type="Proteomes" id="UP000027153"/>
    </source>
</evidence>
<proteinExistence type="predicted"/>
<dbReference type="OrthoDB" id="147287at2157"/>
<feature type="transmembrane region" description="Helical" evidence="2">
    <location>
        <begin position="291"/>
        <end position="310"/>
    </location>
</feature>
<feature type="compositionally biased region" description="Polar residues" evidence="1">
    <location>
        <begin position="267"/>
        <end position="276"/>
    </location>
</feature>
<comment type="caution">
    <text evidence="3">The sequence shown here is derived from an EMBL/GenBank/DDBJ whole genome shotgun (WGS) entry which is preliminary data.</text>
</comment>
<dbReference type="Proteomes" id="UP000027153">
    <property type="component" value="Unassembled WGS sequence"/>
</dbReference>
<reference evidence="3 4" key="1">
    <citation type="journal article" date="2013" name="Nature">
        <title>Anaerobic oxidation of methane coupled to nitrate reduction in a novel archaeal lineage.</title>
        <authorList>
            <person name="Haroon M.F."/>
            <person name="Hu S."/>
            <person name="Shi Y."/>
            <person name="Imelfort M."/>
            <person name="Keller J."/>
            <person name="Hugenholtz P."/>
            <person name="Yuan Z."/>
            <person name="Tyson G.W."/>
        </authorList>
    </citation>
    <scope>NUCLEOTIDE SEQUENCE [LARGE SCALE GENOMIC DNA]</scope>
    <source>
        <strain evidence="3 4">ANME-2d</strain>
    </source>
</reference>
<accession>A0A062V563</accession>
<keyword evidence="4" id="KW-1185">Reference proteome</keyword>
<evidence type="ECO:0000256" key="2">
    <source>
        <dbReference type="SAM" id="Phobius"/>
    </source>
</evidence>
<name>A0A062V563_9EURY</name>
<keyword evidence="2" id="KW-1133">Transmembrane helix</keyword>
<dbReference type="Gene3D" id="3.90.10.10">
    <property type="entry name" value="Cytochrome C3"/>
    <property type="match status" value="2"/>
</dbReference>
<dbReference type="RefSeq" id="WP_157833958.1">
    <property type="nucleotide sequence ID" value="NZ_JMIY01000002.1"/>
</dbReference>
<organism evidence="3 4">
    <name type="scientific">Candidatus Methanoperedens nitratireducens</name>
    <dbReference type="NCBI Taxonomy" id="1392998"/>
    <lineage>
        <taxon>Archaea</taxon>
        <taxon>Methanobacteriati</taxon>
        <taxon>Methanobacteriota</taxon>
        <taxon>Stenosarchaea group</taxon>
        <taxon>Methanomicrobia</taxon>
        <taxon>Methanosarcinales</taxon>
        <taxon>ANME-2 cluster</taxon>
        <taxon>Candidatus Methanoperedentaceae</taxon>
        <taxon>Candidatus Methanoperedens</taxon>
    </lineage>
</organism>
<protein>
    <submittedName>
        <fullName evidence="3">Uncharacterized protein</fullName>
    </submittedName>
</protein>
<sequence precursor="true">MGILRIICLIAIMTAVLTVSAYAAEPNFSASSLTAGDVDCKKCHADTPHIIHVKKPVDCANCHGDKQSVSIPQCTKCHDGPIHKVHAGKVGTQTCSYCHKNIDSVHNAQISDAVCAHCHSNLTEVHGSDDSCTKCHKSPPEIVKPLKAEGMVLVCQNCHPQTSVATIHGGADEKKGCYNCHKGTSKADGSEIPHVIHAAKVDCKGCHEENKNVIVPQCTKCHNIDNLHAFNKIGKLTSASGLKCSVCHPGESGLSGPKATPPKSEEPSAQNTSGVEPVITETTQEAGNAEIPGFGGILATATLLTGYLLVRRLRR</sequence>
<gene>
    <name evidence="3" type="ORF">ANME2D_00864</name>
</gene>
<dbReference type="SUPFAM" id="SSF48695">
    <property type="entry name" value="Multiheme cytochromes"/>
    <property type="match status" value="1"/>
</dbReference>
<dbReference type="EMBL" id="JMIY01000002">
    <property type="protein sequence ID" value="KCZ72437.1"/>
    <property type="molecule type" value="Genomic_DNA"/>
</dbReference>
<keyword evidence="2" id="KW-0812">Transmembrane</keyword>
<evidence type="ECO:0000256" key="1">
    <source>
        <dbReference type="SAM" id="MobiDB-lite"/>
    </source>
</evidence>
<evidence type="ECO:0000313" key="3">
    <source>
        <dbReference type="EMBL" id="KCZ72437.1"/>
    </source>
</evidence>
<dbReference type="AlphaFoldDB" id="A0A062V563"/>
<keyword evidence="2" id="KW-0472">Membrane</keyword>
<dbReference type="InterPro" id="IPR036280">
    <property type="entry name" value="Multihaem_cyt_sf"/>
</dbReference>